<feature type="signal peptide" evidence="2">
    <location>
        <begin position="1"/>
        <end position="19"/>
    </location>
</feature>
<dbReference type="EMBL" id="KN831772">
    <property type="protein sequence ID" value="KIM45627.1"/>
    <property type="molecule type" value="Genomic_DNA"/>
</dbReference>
<reference evidence="4" key="2">
    <citation type="submission" date="2015-01" db="EMBL/GenBank/DDBJ databases">
        <title>Evolutionary Origins and Diversification of the Mycorrhizal Mutualists.</title>
        <authorList>
            <consortium name="DOE Joint Genome Institute"/>
            <consortium name="Mycorrhizal Genomics Consortium"/>
            <person name="Kohler A."/>
            <person name="Kuo A."/>
            <person name="Nagy L.G."/>
            <person name="Floudas D."/>
            <person name="Copeland A."/>
            <person name="Barry K.W."/>
            <person name="Cichocki N."/>
            <person name="Veneault-Fourrey C."/>
            <person name="LaButti K."/>
            <person name="Lindquist E.A."/>
            <person name="Lipzen A."/>
            <person name="Lundell T."/>
            <person name="Morin E."/>
            <person name="Murat C."/>
            <person name="Riley R."/>
            <person name="Ohm R."/>
            <person name="Sun H."/>
            <person name="Tunlid A."/>
            <person name="Henrissat B."/>
            <person name="Grigoriev I.V."/>
            <person name="Hibbett D.S."/>
            <person name="Martin F."/>
        </authorList>
    </citation>
    <scope>NUCLEOTIDE SEQUENCE [LARGE SCALE GENOMIC DNA]</scope>
    <source>
        <strain evidence="4">h7</strain>
    </source>
</reference>
<accession>A0A0C2YXF7</accession>
<evidence type="ECO:0000313" key="4">
    <source>
        <dbReference type="Proteomes" id="UP000053424"/>
    </source>
</evidence>
<reference evidence="3 4" key="1">
    <citation type="submission" date="2014-04" db="EMBL/GenBank/DDBJ databases">
        <authorList>
            <consortium name="DOE Joint Genome Institute"/>
            <person name="Kuo A."/>
            <person name="Gay G."/>
            <person name="Dore J."/>
            <person name="Kohler A."/>
            <person name="Nagy L.G."/>
            <person name="Floudas D."/>
            <person name="Copeland A."/>
            <person name="Barry K.W."/>
            <person name="Cichocki N."/>
            <person name="Veneault-Fourrey C."/>
            <person name="LaButti K."/>
            <person name="Lindquist E.A."/>
            <person name="Lipzen A."/>
            <person name="Lundell T."/>
            <person name="Morin E."/>
            <person name="Murat C."/>
            <person name="Sun H."/>
            <person name="Tunlid A."/>
            <person name="Henrissat B."/>
            <person name="Grigoriev I.V."/>
            <person name="Hibbett D.S."/>
            <person name="Martin F."/>
            <person name="Nordberg H.P."/>
            <person name="Cantor M.N."/>
            <person name="Hua S.X."/>
        </authorList>
    </citation>
    <scope>NUCLEOTIDE SEQUENCE [LARGE SCALE GENOMIC DNA]</scope>
    <source>
        <strain evidence="4">h7</strain>
    </source>
</reference>
<evidence type="ECO:0008006" key="5">
    <source>
        <dbReference type="Google" id="ProtNLM"/>
    </source>
</evidence>
<feature type="coiled-coil region" evidence="1">
    <location>
        <begin position="24"/>
        <end position="58"/>
    </location>
</feature>
<feature type="coiled-coil region" evidence="1">
    <location>
        <begin position="92"/>
        <end position="119"/>
    </location>
</feature>
<evidence type="ECO:0000313" key="3">
    <source>
        <dbReference type="EMBL" id="KIM45627.1"/>
    </source>
</evidence>
<evidence type="ECO:0000256" key="2">
    <source>
        <dbReference type="SAM" id="SignalP"/>
    </source>
</evidence>
<keyword evidence="2" id="KW-0732">Signal</keyword>
<evidence type="ECO:0000256" key="1">
    <source>
        <dbReference type="SAM" id="Coils"/>
    </source>
</evidence>
<keyword evidence="1" id="KW-0175">Coiled coil</keyword>
<protein>
    <recommendedName>
        <fullName evidence="5">F-box domain-containing protein</fullName>
    </recommendedName>
</protein>
<feature type="chain" id="PRO_5002159916" description="F-box domain-containing protein" evidence="2">
    <location>
        <begin position="20"/>
        <end position="715"/>
    </location>
</feature>
<dbReference type="Proteomes" id="UP000053424">
    <property type="component" value="Unassembled WGS sequence"/>
</dbReference>
<proteinExistence type="predicted"/>
<name>A0A0C2YXF7_HEBCY</name>
<dbReference type="OrthoDB" id="3365698at2759"/>
<dbReference type="AlphaFoldDB" id="A0A0C2YXF7"/>
<sequence length="715" mass="81641">MFFWLQVKVLTMKLSFASAKFLVRRSIAERKHRLQKKLMKLERKARSSKKKAARTAKDLIIPSLPLVSKLELPEAPVPHLLRSNTPPTEQEEALVRAAIADAEVECRRLEEKLIERLAAGTASRGWETVTRHKIGRADRFIHQHQSVLSPLRRLPMEILQTIFMEVDPTMRVHTRWRQTSDIPWKLGQVCRIWRESALSLSLLWKYLPLVQLKKSTSHTRIQLACLSELIRRSGAAPLDIYIIAPNYDRSTHPVIDLLSKHSERWHTVSIESTPTTILGFAAIKGRLPSLKVLTLHTRHHTAMPAIEMFEVAPQLQAVYVSGSIPGDLKLPFSQLRHYKERFIWPQRIHAVVASPMLRTLSILELTDDVTFPVVTMPCLLKLHVKFQYRAETDCFANLTIPAIEEIKAVSYRGNLIPSLTSLLSRCEPHCPLKHLSIRTDVGERGVLTPLLELTPCLVSLDTSMPASRLDIRNLAGIERHKPLAPLLETCKFFCDTVVAGEMSLDLINLAFARCDIAEEYAAADMTLLHSGEVRRLTTLCLYFDGSPWTYAQQAELDDWPMVDTDVSGELRELKEELHNELPELSLRRRSRRFDRKWDERVDRILNRIENLGVGDPVDVYISSLHLSLKRLSGVNPGSELARKGFRQRAIDILEKWAPLFLEDLPRRRWAFQGPYSLLYISSHDALRTSPEALSIIYGLADEASFPAIFWPVFMA</sequence>
<keyword evidence="4" id="KW-1185">Reference proteome</keyword>
<organism evidence="3 4">
    <name type="scientific">Hebeloma cylindrosporum</name>
    <dbReference type="NCBI Taxonomy" id="76867"/>
    <lineage>
        <taxon>Eukaryota</taxon>
        <taxon>Fungi</taxon>
        <taxon>Dikarya</taxon>
        <taxon>Basidiomycota</taxon>
        <taxon>Agaricomycotina</taxon>
        <taxon>Agaricomycetes</taxon>
        <taxon>Agaricomycetidae</taxon>
        <taxon>Agaricales</taxon>
        <taxon>Agaricineae</taxon>
        <taxon>Hymenogastraceae</taxon>
        <taxon>Hebeloma</taxon>
    </lineage>
</organism>
<gene>
    <name evidence="3" type="ORF">M413DRAFT_442284</name>
</gene>
<dbReference type="HOGENOM" id="CLU_023633_0_0_1"/>